<dbReference type="EMBL" id="JACBXS010000020">
    <property type="protein sequence ID" value="NYS25495.1"/>
    <property type="molecule type" value="Genomic_DNA"/>
</dbReference>
<feature type="domain" description="SAF" evidence="2">
    <location>
        <begin position="44"/>
        <end position="112"/>
    </location>
</feature>
<dbReference type="AlphaFoldDB" id="A0A7Z0I099"/>
<dbReference type="Pfam" id="PF08666">
    <property type="entry name" value="SAF"/>
    <property type="match status" value="1"/>
</dbReference>
<evidence type="ECO:0000259" key="2">
    <source>
        <dbReference type="SMART" id="SM00858"/>
    </source>
</evidence>
<keyword evidence="4" id="KW-1185">Reference proteome</keyword>
<protein>
    <submittedName>
        <fullName evidence="3">Flp pilus assembly protein CpaB</fullName>
    </submittedName>
</protein>
<proteinExistence type="predicted"/>
<dbReference type="Pfam" id="PF16976">
    <property type="entry name" value="RcpC"/>
    <property type="match status" value="1"/>
</dbReference>
<dbReference type="CDD" id="cd11614">
    <property type="entry name" value="SAF_CpaB_FlgA_like"/>
    <property type="match status" value="1"/>
</dbReference>
<dbReference type="NCBIfam" id="TIGR03177">
    <property type="entry name" value="pilus_cpaB"/>
    <property type="match status" value="1"/>
</dbReference>
<keyword evidence="1" id="KW-0732">Signal</keyword>
<dbReference type="InterPro" id="IPR013974">
    <property type="entry name" value="SAF"/>
</dbReference>
<evidence type="ECO:0000313" key="3">
    <source>
        <dbReference type="EMBL" id="NYS25495.1"/>
    </source>
</evidence>
<sequence>MMRFAILVLSLGSGSLATALMIDSGDSGQAVASITEPEIAVPMREVLVAGTDLAHGDVVTSNTVRWQSWPEFAVGSALLVRDELPDAPTELTGKFVRGGFSAGEPIRIERLVENDARLLSSNLPEGRRALALRVSAESTAGGFVLPNDRVDVLLTSTENTDGRRGAASRVIARNIRVLAIDQLVDRADADAVVGNTATLELAEGQVEVVLAAAASGMLSLALRSAADHHLIEPEPEVSPIREEAVPLASVAEPKDLPRTVRVRRGTEVETVAFQ</sequence>
<evidence type="ECO:0000313" key="4">
    <source>
        <dbReference type="Proteomes" id="UP000529417"/>
    </source>
</evidence>
<feature type="signal peptide" evidence="1">
    <location>
        <begin position="1"/>
        <end position="19"/>
    </location>
</feature>
<dbReference type="InterPro" id="IPR017592">
    <property type="entry name" value="Pilus_assmbl_Flp-typ_CpaB"/>
</dbReference>
<dbReference type="RefSeq" id="WP_179906241.1">
    <property type="nucleotide sequence ID" value="NZ_JACBXS010000020.1"/>
</dbReference>
<feature type="chain" id="PRO_5030939819" evidence="1">
    <location>
        <begin position="20"/>
        <end position="274"/>
    </location>
</feature>
<comment type="caution">
    <text evidence="3">The sequence shown here is derived from an EMBL/GenBank/DDBJ whole genome shotgun (WGS) entry which is preliminary data.</text>
</comment>
<gene>
    <name evidence="3" type="primary">cpaB</name>
    <name evidence="3" type="ORF">HUK65_10875</name>
</gene>
<organism evidence="3 4">
    <name type="scientific">Rhabdonatronobacter sediminivivens</name>
    <dbReference type="NCBI Taxonomy" id="2743469"/>
    <lineage>
        <taxon>Bacteria</taxon>
        <taxon>Pseudomonadati</taxon>
        <taxon>Pseudomonadota</taxon>
        <taxon>Alphaproteobacteria</taxon>
        <taxon>Rhodobacterales</taxon>
        <taxon>Paracoccaceae</taxon>
        <taxon>Rhabdonatronobacter</taxon>
    </lineage>
</organism>
<evidence type="ECO:0000256" key="1">
    <source>
        <dbReference type="SAM" id="SignalP"/>
    </source>
</evidence>
<dbReference type="InterPro" id="IPR031571">
    <property type="entry name" value="RcpC_dom"/>
</dbReference>
<name>A0A7Z0I099_9RHOB</name>
<accession>A0A7Z0I099</accession>
<dbReference type="SMART" id="SM00858">
    <property type="entry name" value="SAF"/>
    <property type="match status" value="1"/>
</dbReference>
<dbReference type="Proteomes" id="UP000529417">
    <property type="component" value="Unassembled WGS sequence"/>
</dbReference>
<reference evidence="3 4" key="1">
    <citation type="journal article" date="2000" name="Arch. Microbiol.">
        <title>Rhodobaca bogoriensis gen. nov. and sp. nov., an alkaliphilic purple nonsulfur bacterium from African Rift Valley soda lakes.</title>
        <authorList>
            <person name="Milford A.D."/>
            <person name="Achenbach L.A."/>
            <person name="Jung D.O."/>
            <person name="Madigan M.T."/>
        </authorList>
    </citation>
    <scope>NUCLEOTIDE SEQUENCE [LARGE SCALE GENOMIC DNA]</scope>
    <source>
        <strain evidence="3 4">2376</strain>
    </source>
</reference>